<dbReference type="VEuPathDB" id="FungiDB:BO97DRAFT_358764"/>
<organism evidence="1 2">
    <name type="scientific">Aspergillus homomorphus (strain CBS 101889)</name>
    <dbReference type="NCBI Taxonomy" id="1450537"/>
    <lineage>
        <taxon>Eukaryota</taxon>
        <taxon>Fungi</taxon>
        <taxon>Dikarya</taxon>
        <taxon>Ascomycota</taxon>
        <taxon>Pezizomycotina</taxon>
        <taxon>Eurotiomycetes</taxon>
        <taxon>Eurotiomycetidae</taxon>
        <taxon>Eurotiales</taxon>
        <taxon>Aspergillaceae</taxon>
        <taxon>Aspergillus</taxon>
        <taxon>Aspergillus subgen. Circumdati</taxon>
    </lineage>
</organism>
<dbReference type="EMBL" id="KZ824267">
    <property type="protein sequence ID" value="RAL17179.1"/>
    <property type="molecule type" value="Genomic_DNA"/>
</dbReference>
<evidence type="ECO:0000313" key="2">
    <source>
        <dbReference type="Proteomes" id="UP000248961"/>
    </source>
</evidence>
<keyword evidence="2" id="KW-1185">Reference proteome</keyword>
<protein>
    <submittedName>
        <fullName evidence="1">Uncharacterized protein</fullName>
    </submittedName>
</protein>
<dbReference type="AlphaFoldDB" id="A0A395IBK1"/>
<dbReference type="InterPro" id="IPR053037">
    <property type="entry name" value="Pericyclase_pydY-like"/>
</dbReference>
<proteinExistence type="predicted"/>
<dbReference type="PANTHER" id="PTHR38115:SF1">
    <property type="entry name" value="LIPOCALIN-LIKE DOMAIN-CONTAINING PROTEIN"/>
    <property type="match status" value="1"/>
</dbReference>
<dbReference type="OrthoDB" id="425354at2759"/>
<gene>
    <name evidence="1" type="ORF">BO97DRAFT_358764</name>
</gene>
<dbReference type="Proteomes" id="UP000248961">
    <property type="component" value="Unassembled WGS sequence"/>
</dbReference>
<reference evidence="1 2" key="1">
    <citation type="submission" date="2018-02" db="EMBL/GenBank/DDBJ databases">
        <title>The genomes of Aspergillus section Nigri reveals drivers in fungal speciation.</title>
        <authorList>
            <consortium name="DOE Joint Genome Institute"/>
            <person name="Vesth T.C."/>
            <person name="Nybo J."/>
            <person name="Theobald S."/>
            <person name="Brandl J."/>
            <person name="Frisvad J.C."/>
            <person name="Nielsen K.F."/>
            <person name="Lyhne E.K."/>
            <person name="Kogle M.E."/>
            <person name="Kuo A."/>
            <person name="Riley R."/>
            <person name="Clum A."/>
            <person name="Nolan M."/>
            <person name="Lipzen A."/>
            <person name="Salamov A."/>
            <person name="Henrissat B."/>
            <person name="Wiebenga A."/>
            <person name="De vries R.P."/>
            <person name="Grigoriev I.V."/>
            <person name="Mortensen U.H."/>
            <person name="Andersen M.R."/>
            <person name="Baker S.E."/>
        </authorList>
    </citation>
    <scope>NUCLEOTIDE SEQUENCE [LARGE SCALE GENOMIC DNA]</scope>
    <source>
        <strain evidence="1 2">CBS 101889</strain>
    </source>
</reference>
<dbReference type="PANTHER" id="PTHR38115">
    <property type="entry name" value="LIPOCALIN-LIKE DOMAIN-CONTAINING PROTEIN"/>
    <property type="match status" value="1"/>
</dbReference>
<sequence>MAAPAEVTIKNLSGEWTMNKSLSNPTDAILALQGMSWLTRKALNLATITLHIDTYPDPEDSTITHINIDQTLTGGIKGTSEHRISDGQKREHTDHIFGHVQGQSRYFRGSSSSDGKVRPNFAFLTKSDDPKVAQFLNGEILADGKPAEGFVVENGLGEELGEGEGLWFGSFVESLDNGWTAEQIWGFEMIDGQRYYTRRVVVAKEAKYELARFVYSYAGPRNE</sequence>
<name>A0A395IBK1_ASPHC</name>
<accession>A0A395IBK1</accession>
<dbReference type="RefSeq" id="XP_025556333.1">
    <property type="nucleotide sequence ID" value="XM_025692284.1"/>
</dbReference>
<dbReference type="GeneID" id="37196573"/>
<evidence type="ECO:0000313" key="1">
    <source>
        <dbReference type="EMBL" id="RAL17179.1"/>
    </source>
</evidence>